<dbReference type="Proteomes" id="UP000241284">
    <property type="component" value="Unassembled WGS sequence"/>
</dbReference>
<dbReference type="SUPFAM" id="SSF52374">
    <property type="entry name" value="Nucleotidylyl transferase"/>
    <property type="match status" value="1"/>
</dbReference>
<dbReference type="GO" id="GO:0002161">
    <property type="term" value="F:aminoacyl-tRNA deacylase activity"/>
    <property type="evidence" value="ECO:0007669"/>
    <property type="project" value="InterPro"/>
</dbReference>
<dbReference type="InterPro" id="IPR004493">
    <property type="entry name" value="Leu-tRNA-synth_Ia_arc/euk"/>
</dbReference>
<evidence type="ECO:0000259" key="11">
    <source>
        <dbReference type="Pfam" id="PF08264"/>
    </source>
</evidence>
<proteinExistence type="inferred from homology"/>
<evidence type="ECO:0000256" key="7">
    <source>
        <dbReference type="ARBA" id="ARBA00023146"/>
    </source>
</evidence>
<gene>
    <name evidence="8" type="primary">leuS</name>
    <name evidence="12" type="ORF">B9Q06_00430</name>
</gene>
<keyword evidence="5 8" id="KW-0067">ATP-binding</keyword>
<comment type="subcellular location">
    <subcellularLocation>
        <location evidence="8">Cytoplasm</location>
    </subcellularLocation>
</comment>
<dbReference type="NCBIfam" id="NF008957">
    <property type="entry name" value="PRK12300.1"/>
    <property type="match status" value="1"/>
</dbReference>
<organism evidence="12 13">
    <name type="scientific">Candidatus Marsarchaeota G2 archaeon ECH_B_2</name>
    <dbReference type="NCBI Taxonomy" id="1978160"/>
    <lineage>
        <taxon>Archaea</taxon>
        <taxon>Candidatus Marsarchaeota</taxon>
        <taxon>Candidatus Marsarchaeota group 2</taxon>
    </lineage>
</organism>
<name>A0A2R6BDX3_9ARCH</name>
<dbReference type="GO" id="GO:0005737">
    <property type="term" value="C:cytoplasm"/>
    <property type="evidence" value="ECO:0007669"/>
    <property type="project" value="UniProtKB-SubCell"/>
</dbReference>
<dbReference type="InterPro" id="IPR009080">
    <property type="entry name" value="tRNAsynth_Ia_anticodon-bd"/>
</dbReference>
<dbReference type="SUPFAM" id="SSF47323">
    <property type="entry name" value="Anticodon-binding domain of a subclass of class I aminoacyl-tRNA synthetases"/>
    <property type="match status" value="1"/>
</dbReference>
<dbReference type="Gene3D" id="3.30.2320.20">
    <property type="entry name" value="Class I aminoacyl-tRNA synthetases (RS)"/>
    <property type="match status" value="1"/>
</dbReference>
<feature type="domain" description="Methionyl/Valyl/Leucyl/Isoleucyl-tRNA synthetase anticodon-binding" evidence="11">
    <location>
        <begin position="724"/>
        <end position="851"/>
    </location>
</feature>
<dbReference type="Pfam" id="PF00133">
    <property type="entry name" value="tRNA-synt_1"/>
    <property type="match status" value="1"/>
</dbReference>
<sequence>MYLSDSGDMASRVKRLREIERKVNGLWYSSRIYEVDPDRSKPKKLVTFPYPYMNGSLHVGHALSATRVDAYARFMRLMGYNVLFPWAWHWTGEPIMGSAKRVKQGDRKIIETLVKLDGVPESEIPNFADPYYFARYFTKEGRDVVREIGFSVDWRREFTTALNEGYARFVTWQYLTLREKGYITQGTHPVVWCPNDKSPTGDHDRAEGEGVSPEELFLIKFPMKGEDVQPTFIVAATFRPETIFGATNIWVQPEGVYTLALIDGEKWIVSEYSSTVLAEQKHDVKRLSRLNGKDLVGRVAANPLTNTELPVLPADFVDPLFGTGVVYSVPAHAPYDYAALRELQRLDEQALFKMGLSLERVRSITPISIIRVEGYGDYPAIEVCNSMGIVSQRDEKLDQATQRVYQAEYAKGVMKDNCGKYSGIRVSDAKKLVFEDLKNMGFAAVYYELPSPVVCRCGTRCIVKILENQWFLRYGDADWKSKAKLCVERMGVYPHEARQWFLDVIDWLQNKPCARRSGLGTPLPWDKEWIVETLSDSTVYMAYYTISKYVNTGAVSPTSLTPEFFDYVFYGKGELSTVARLTGVDEETLRSVREEFLYWYPVDLRNSAKELIPNHLTFFIFHHVALFPEEHWPKAVSTNGMLTLEGQPMHKSKGNFVSLKQAIQEYGADATRLTLLNGTENLNDPDWNRTAASNSVDKLSSLLDLVEHVASNQLSGAGELSDIDRWLLARFKEKARRVKEHMGEMRTRSALNVALFEVWEDYRRYLKRNGNRNQAAVHQFFKWWMIILHPFIPHLSQWCYAKLGGSGLIEHVGYPPTELDDEDVFLMAREEYIRRVEEDVVNLQRLMRESRSAEIVVADRRRIELAKALIPQLRGGGRITPQMVEFAAKELGDKKSASGYIQRFIRSLSEWREFDQAILARLIEEEASTLRDASSYLREVCGVEIRVVGVNDASDKIRAENAIPLKPTITFLRQ</sequence>
<dbReference type="Pfam" id="PF08264">
    <property type="entry name" value="Anticodon_1"/>
    <property type="match status" value="1"/>
</dbReference>
<reference evidence="12 13" key="1">
    <citation type="submission" date="2017-04" db="EMBL/GenBank/DDBJ databases">
        <title>Novel microbial lineages endemic to geothermal iron-oxide mats fill important gaps in the evolutionary history of Archaea.</title>
        <authorList>
            <person name="Jay Z.J."/>
            <person name="Beam J.P."/>
            <person name="Dlakic M."/>
            <person name="Rusch D.B."/>
            <person name="Kozubal M.A."/>
            <person name="Inskeep W.P."/>
        </authorList>
    </citation>
    <scope>NUCLEOTIDE SEQUENCE [LARGE SCALE GENOMIC DNA]</scope>
    <source>
        <strain evidence="12">ECH_B_2</strain>
    </source>
</reference>
<dbReference type="Gene3D" id="3.40.50.620">
    <property type="entry name" value="HUPs"/>
    <property type="match status" value="1"/>
</dbReference>
<dbReference type="PROSITE" id="PS00178">
    <property type="entry name" value="AA_TRNA_LIGASE_I"/>
    <property type="match status" value="1"/>
</dbReference>
<keyword evidence="3 8" id="KW-0436">Ligase</keyword>
<dbReference type="GO" id="GO:0005524">
    <property type="term" value="F:ATP binding"/>
    <property type="evidence" value="ECO:0007669"/>
    <property type="project" value="UniProtKB-UniRule"/>
</dbReference>
<protein>
    <recommendedName>
        <fullName evidence="8">Leucine--tRNA ligase</fullName>
        <ecNumber evidence="8">6.1.1.4</ecNumber>
    </recommendedName>
    <alternativeName>
        <fullName evidence="8">Leucyl-tRNA synthetase</fullName>
        <shortName evidence="8">LeuRS</shortName>
    </alternativeName>
</protein>
<dbReference type="InterPro" id="IPR014729">
    <property type="entry name" value="Rossmann-like_a/b/a_fold"/>
</dbReference>
<dbReference type="InterPro" id="IPR002300">
    <property type="entry name" value="aa-tRNA-synth_Ia"/>
</dbReference>
<keyword evidence="6 8" id="KW-0648">Protein biosynthesis</keyword>
<evidence type="ECO:0000256" key="6">
    <source>
        <dbReference type="ARBA" id="ARBA00022917"/>
    </source>
</evidence>
<dbReference type="Gene3D" id="1.10.10.720">
    <property type="entry name" value="leucyl-tRNA synthetase"/>
    <property type="match status" value="1"/>
</dbReference>
<dbReference type="EC" id="6.1.1.4" evidence="8"/>
<comment type="catalytic activity">
    <reaction evidence="8">
        <text>tRNA(Leu) + L-leucine + ATP = L-leucyl-tRNA(Leu) + AMP + diphosphate</text>
        <dbReference type="Rhea" id="RHEA:11688"/>
        <dbReference type="Rhea" id="RHEA-COMP:9613"/>
        <dbReference type="Rhea" id="RHEA-COMP:9622"/>
        <dbReference type="ChEBI" id="CHEBI:30616"/>
        <dbReference type="ChEBI" id="CHEBI:33019"/>
        <dbReference type="ChEBI" id="CHEBI:57427"/>
        <dbReference type="ChEBI" id="CHEBI:78442"/>
        <dbReference type="ChEBI" id="CHEBI:78494"/>
        <dbReference type="ChEBI" id="CHEBI:456215"/>
        <dbReference type="EC" id="6.1.1.4"/>
    </reaction>
</comment>
<dbReference type="GO" id="GO:0006429">
    <property type="term" value="P:leucyl-tRNA aminoacylation"/>
    <property type="evidence" value="ECO:0007669"/>
    <property type="project" value="UniProtKB-UniRule"/>
</dbReference>
<dbReference type="InterPro" id="IPR001412">
    <property type="entry name" value="aa-tRNA-synth_I_CS"/>
</dbReference>
<feature type="short sequence motif" description="'KMSKS' region" evidence="8">
    <location>
        <begin position="648"/>
        <end position="652"/>
    </location>
</feature>
<dbReference type="NCBIfam" id="TIGR00395">
    <property type="entry name" value="leuS_arch"/>
    <property type="match status" value="1"/>
</dbReference>
<accession>A0A2R6BDX3</accession>
<dbReference type="InterPro" id="IPR009008">
    <property type="entry name" value="Val/Leu/Ile-tRNA-synth_edit"/>
</dbReference>
<dbReference type="PANTHER" id="PTHR45794:SF1">
    <property type="entry name" value="LEUCINE--TRNA LIGASE, CYTOPLASMIC"/>
    <property type="match status" value="1"/>
</dbReference>
<feature type="binding site" evidence="8">
    <location>
        <position position="651"/>
    </location>
    <ligand>
        <name>ATP</name>
        <dbReference type="ChEBI" id="CHEBI:30616"/>
    </ligand>
</feature>
<dbReference type="SUPFAM" id="SSF50677">
    <property type="entry name" value="ValRS/IleRS/LeuRS editing domain"/>
    <property type="match status" value="1"/>
</dbReference>
<dbReference type="InterPro" id="IPR020791">
    <property type="entry name" value="Leu-tRNA-lgase_arc"/>
</dbReference>
<evidence type="ECO:0000256" key="2">
    <source>
        <dbReference type="ARBA" id="ARBA00022490"/>
    </source>
</evidence>
<dbReference type="PANTHER" id="PTHR45794">
    <property type="entry name" value="LEUCYL-TRNA SYNTHETASE"/>
    <property type="match status" value="1"/>
</dbReference>
<evidence type="ECO:0000256" key="9">
    <source>
        <dbReference type="RuleBase" id="RU363035"/>
    </source>
</evidence>
<evidence type="ECO:0000256" key="8">
    <source>
        <dbReference type="HAMAP-Rule" id="MF_00049"/>
    </source>
</evidence>
<dbReference type="Gene3D" id="3.90.740.10">
    <property type="entry name" value="Valyl/Leucyl/Isoleucyl-tRNA synthetase, editing domain"/>
    <property type="match status" value="1"/>
</dbReference>
<dbReference type="HAMAP" id="MF_00049_A">
    <property type="entry name" value="Leu_tRNA_synth_A"/>
    <property type="match status" value="1"/>
</dbReference>
<feature type="short sequence motif" description="'HIGH' region" evidence="8">
    <location>
        <begin position="51"/>
        <end position="61"/>
    </location>
</feature>
<evidence type="ECO:0000256" key="4">
    <source>
        <dbReference type="ARBA" id="ARBA00022741"/>
    </source>
</evidence>
<keyword evidence="4 8" id="KW-0547">Nucleotide-binding</keyword>
<dbReference type="AlphaFoldDB" id="A0A2R6BDX3"/>
<dbReference type="Gene3D" id="1.10.730.10">
    <property type="entry name" value="Isoleucyl-tRNA Synthetase, Domain 1"/>
    <property type="match status" value="1"/>
</dbReference>
<evidence type="ECO:0000256" key="5">
    <source>
        <dbReference type="ARBA" id="ARBA00022840"/>
    </source>
</evidence>
<evidence type="ECO:0000256" key="3">
    <source>
        <dbReference type="ARBA" id="ARBA00022598"/>
    </source>
</evidence>
<keyword evidence="2 8" id="KW-0963">Cytoplasm</keyword>
<dbReference type="EMBL" id="NEXH01000001">
    <property type="protein sequence ID" value="PSN96648.1"/>
    <property type="molecule type" value="Genomic_DNA"/>
</dbReference>
<comment type="similarity">
    <text evidence="1 8 9">Belongs to the class-I aminoacyl-tRNA synthetase family.</text>
</comment>
<evidence type="ECO:0000256" key="1">
    <source>
        <dbReference type="ARBA" id="ARBA00005594"/>
    </source>
</evidence>
<comment type="caution">
    <text evidence="12">The sequence shown here is derived from an EMBL/GenBank/DDBJ whole genome shotgun (WGS) entry which is preliminary data.</text>
</comment>
<dbReference type="GO" id="GO:0004823">
    <property type="term" value="F:leucine-tRNA ligase activity"/>
    <property type="evidence" value="ECO:0007669"/>
    <property type="project" value="UniProtKB-UniRule"/>
</dbReference>
<evidence type="ECO:0000313" key="12">
    <source>
        <dbReference type="EMBL" id="PSN96648.1"/>
    </source>
</evidence>
<keyword evidence="7 8" id="KW-0030">Aminoacyl-tRNA synthetase</keyword>
<evidence type="ECO:0000313" key="13">
    <source>
        <dbReference type="Proteomes" id="UP000241284"/>
    </source>
</evidence>
<evidence type="ECO:0000259" key="10">
    <source>
        <dbReference type="Pfam" id="PF00133"/>
    </source>
</evidence>
<dbReference type="InterPro" id="IPR013155">
    <property type="entry name" value="M/V/L/I-tRNA-synth_anticd-bd"/>
</dbReference>
<feature type="domain" description="Aminoacyl-tRNA synthetase class Ia" evidence="10">
    <location>
        <begin position="26"/>
        <end position="684"/>
    </location>
</feature>